<proteinExistence type="predicted"/>
<evidence type="ECO:0000256" key="1">
    <source>
        <dbReference type="SAM" id="MobiDB-lite"/>
    </source>
</evidence>
<dbReference type="AlphaFoldDB" id="A0A922M214"/>
<organism evidence="3 4">
    <name type="scientific">Spodoptera exigua</name>
    <name type="common">Beet armyworm</name>
    <name type="synonym">Noctua fulgens</name>
    <dbReference type="NCBI Taxonomy" id="7107"/>
    <lineage>
        <taxon>Eukaryota</taxon>
        <taxon>Metazoa</taxon>
        <taxon>Ecdysozoa</taxon>
        <taxon>Arthropoda</taxon>
        <taxon>Hexapoda</taxon>
        <taxon>Insecta</taxon>
        <taxon>Pterygota</taxon>
        <taxon>Neoptera</taxon>
        <taxon>Endopterygota</taxon>
        <taxon>Lepidoptera</taxon>
        <taxon>Glossata</taxon>
        <taxon>Ditrysia</taxon>
        <taxon>Noctuoidea</taxon>
        <taxon>Noctuidae</taxon>
        <taxon>Amphipyrinae</taxon>
        <taxon>Spodoptera</taxon>
    </lineage>
</organism>
<feature type="region of interest" description="Disordered" evidence="1">
    <location>
        <begin position="68"/>
        <end position="93"/>
    </location>
</feature>
<evidence type="ECO:0000313" key="4">
    <source>
        <dbReference type="Proteomes" id="UP000814243"/>
    </source>
</evidence>
<dbReference type="Pfam" id="PF24626">
    <property type="entry name" value="SH3_Tf2-1"/>
    <property type="match status" value="1"/>
</dbReference>
<feature type="compositionally biased region" description="Basic and acidic residues" evidence="1">
    <location>
        <begin position="317"/>
        <end position="334"/>
    </location>
</feature>
<gene>
    <name evidence="3" type="ORF">HF086_015940</name>
</gene>
<evidence type="ECO:0000259" key="2">
    <source>
        <dbReference type="Pfam" id="PF24626"/>
    </source>
</evidence>
<feature type="region of interest" description="Disordered" evidence="1">
    <location>
        <begin position="245"/>
        <end position="334"/>
    </location>
</feature>
<comment type="caution">
    <text evidence="3">The sequence shown here is derived from an EMBL/GenBank/DDBJ whole genome shotgun (WGS) entry which is preliminary data.</text>
</comment>
<dbReference type="Proteomes" id="UP000814243">
    <property type="component" value="Unassembled WGS sequence"/>
</dbReference>
<feature type="region of interest" description="Disordered" evidence="1">
    <location>
        <begin position="409"/>
        <end position="445"/>
    </location>
</feature>
<dbReference type="InterPro" id="IPR056924">
    <property type="entry name" value="SH3_Tf2-1"/>
</dbReference>
<name>A0A922M214_SPOEX</name>
<feature type="compositionally biased region" description="Polar residues" evidence="1">
    <location>
        <begin position="286"/>
        <end position="316"/>
    </location>
</feature>
<dbReference type="EMBL" id="JACEFF010000914">
    <property type="protein sequence ID" value="KAH9628410.1"/>
    <property type="molecule type" value="Genomic_DNA"/>
</dbReference>
<feature type="compositionally biased region" description="Basic and acidic residues" evidence="1">
    <location>
        <begin position="1"/>
        <end position="14"/>
    </location>
</feature>
<sequence>MPPRKVRTDQKPGDVDAQSSSDEEPRRSSPVLMSGDQLTSFLTAFANSQAEANRQLVESLMASHAAGGFTATPSPTPSSTSKAGNMSKCTARFDGQNRDPEIVESFIDSVEMYKECALVNDDLALRGLPMLLHGEAAVWWRGIRTEVSSWSEAVKRLRSMYGTPCPAHKLYRKIFANEQSEELADSFIVRIRGMIAKFPYVLPEEAKIDIIYGLLHKRIRKRLPRDTVNSIESLIDKARDIEESIMEDSSASTSSQSAHSAPTETTTPTARSAPAGPRAPRAAATCNNLAGNGVTTPSHSGAGAQQSISHTVSTAKETLERQQDVRKSYADKNRSSTHEYLEGDLVLMRTHTLSNAAKGVTSKFNPKRDGPYVVSKKVSPTTYLLAHDKTGEIFGKYHVSDLRPYHAREGECPEPIIPKRNRGRPRKNREQPGSSVDTWKCEAGG</sequence>
<feature type="compositionally biased region" description="Low complexity" evidence="1">
    <location>
        <begin position="68"/>
        <end position="84"/>
    </location>
</feature>
<feature type="region of interest" description="Disordered" evidence="1">
    <location>
        <begin position="1"/>
        <end position="32"/>
    </location>
</feature>
<accession>A0A922M214</accession>
<reference evidence="3" key="1">
    <citation type="journal article" date="2021" name="G3 (Bethesda)">
        <title>Genome and transcriptome analysis of the beet armyworm Spodoptera exigua reveals targets for pest control. .</title>
        <authorList>
            <person name="Simon S."/>
            <person name="Breeschoten T."/>
            <person name="Jansen H.J."/>
            <person name="Dirks R.P."/>
            <person name="Schranz M.E."/>
            <person name="Ros V.I.D."/>
        </authorList>
    </citation>
    <scope>NUCLEOTIDE SEQUENCE</scope>
    <source>
        <strain evidence="3">TB_SE_WUR_2020</strain>
    </source>
</reference>
<feature type="compositionally biased region" description="Low complexity" evidence="1">
    <location>
        <begin position="249"/>
        <end position="285"/>
    </location>
</feature>
<feature type="domain" description="Tf2-1-like SH3-like" evidence="2">
    <location>
        <begin position="343"/>
        <end position="406"/>
    </location>
</feature>
<evidence type="ECO:0000313" key="3">
    <source>
        <dbReference type="EMBL" id="KAH9628410.1"/>
    </source>
</evidence>
<protein>
    <recommendedName>
        <fullName evidence="2">Tf2-1-like SH3-like domain-containing protein</fullName>
    </recommendedName>
</protein>